<evidence type="ECO:0000259" key="4">
    <source>
        <dbReference type="PROSITE" id="PS50893"/>
    </source>
</evidence>
<keyword evidence="3 5" id="KW-0067">ATP-binding</keyword>
<dbReference type="InterPro" id="IPR027417">
    <property type="entry name" value="P-loop_NTPase"/>
</dbReference>
<feature type="domain" description="ABC transporter" evidence="4">
    <location>
        <begin position="2"/>
        <end position="248"/>
    </location>
</feature>
<proteinExistence type="predicted"/>
<keyword evidence="1" id="KW-0813">Transport</keyword>
<evidence type="ECO:0000313" key="5">
    <source>
        <dbReference type="EMBL" id="MSB21996.1"/>
    </source>
</evidence>
<dbReference type="InterPro" id="IPR003439">
    <property type="entry name" value="ABC_transporter-like_ATP-bd"/>
</dbReference>
<dbReference type="PROSITE" id="PS00211">
    <property type="entry name" value="ABC_TRANSPORTER_1"/>
    <property type="match status" value="1"/>
</dbReference>
<dbReference type="PANTHER" id="PTHR43776:SF8">
    <property type="entry name" value="ABC TRANSPORTER, ATP-BINDING PROTEIN"/>
    <property type="match status" value="1"/>
</dbReference>
<dbReference type="RefSeq" id="WP_009260467.1">
    <property type="nucleotide sequence ID" value="NZ_JADMSX010000024.1"/>
</dbReference>
<dbReference type="SUPFAM" id="SSF52540">
    <property type="entry name" value="P-loop containing nucleoside triphosphate hydrolases"/>
    <property type="match status" value="1"/>
</dbReference>
<evidence type="ECO:0000256" key="2">
    <source>
        <dbReference type="ARBA" id="ARBA00022741"/>
    </source>
</evidence>
<dbReference type="InterPro" id="IPR017871">
    <property type="entry name" value="ABC_transporter-like_CS"/>
</dbReference>
<dbReference type="InterPro" id="IPR003593">
    <property type="entry name" value="AAA+_ATPase"/>
</dbReference>
<dbReference type="AlphaFoldDB" id="A0A6I2R9V8"/>
<sequence length="259" mass="29092">MLKAEHITKQYQIPGGRHTVFDAVSDVSIELGNGGVTAIVGESGSGKSTLARVLSYVERPDGGRVFLDGLEVSACGRKEFHTVRGKVQLVMQNALGSLDPHQSVASILEEPLRLLFHMGTEERKQRCLELLDMARLERDTLRRRPDELSGGQQKRLCIARALAAQPQHIIFDESFSGLDVTLKKQVLDFLKELQTELQISFLVITHDLDTAMYMAGTIHVMRRGKIIETLEHPRSFSDFQEPYSQELVEAVRSKRRALQ</sequence>
<dbReference type="InterPro" id="IPR050319">
    <property type="entry name" value="ABC_transp_ATP-bind"/>
</dbReference>
<keyword evidence="2" id="KW-0547">Nucleotide-binding</keyword>
<evidence type="ECO:0000256" key="3">
    <source>
        <dbReference type="ARBA" id="ARBA00022840"/>
    </source>
</evidence>
<dbReference type="GO" id="GO:0055085">
    <property type="term" value="P:transmembrane transport"/>
    <property type="evidence" value="ECO:0007669"/>
    <property type="project" value="UniProtKB-ARBA"/>
</dbReference>
<evidence type="ECO:0000256" key="1">
    <source>
        <dbReference type="ARBA" id="ARBA00022448"/>
    </source>
</evidence>
<evidence type="ECO:0000313" key="6">
    <source>
        <dbReference type="Proteomes" id="UP000434475"/>
    </source>
</evidence>
<gene>
    <name evidence="5" type="ORF">GKE97_21195</name>
</gene>
<organism evidence="5 6">
    <name type="scientific">Flavonifractor plautii</name>
    <name type="common">Fusobacterium plautii</name>
    <dbReference type="NCBI Taxonomy" id="292800"/>
    <lineage>
        <taxon>Bacteria</taxon>
        <taxon>Bacillati</taxon>
        <taxon>Bacillota</taxon>
        <taxon>Clostridia</taxon>
        <taxon>Eubacteriales</taxon>
        <taxon>Oscillospiraceae</taxon>
        <taxon>Flavonifractor</taxon>
    </lineage>
</organism>
<dbReference type="GO" id="GO:0016887">
    <property type="term" value="F:ATP hydrolysis activity"/>
    <property type="evidence" value="ECO:0007669"/>
    <property type="project" value="InterPro"/>
</dbReference>
<dbReference type="GO" id="GO:0005524">
    <property type="term" value="F:ATP binding"/>
    <property type="evidence" value="ECO:0007669"/>
    <property type="project" value="UniProtKB-KW"/>
</dbReference>
<dbReference type="Proteomes" id="UP000434475">
    <property type="component" value="Unassembled WGS sequence"/>
</dbReference>
<dbReference type="Pfam" id="PF00005">
    <property type="entry name" value="ABC_tran"/>
    <property type="match status" value="1"/>
</dbReference>
<comment type="caution">
    <text evidence="5">The sequence shown here is derived from an EMBL/GenBank/DDBJ whole genome shotgun (WGS) entry which is preliminary data.</text>
</comment>
<dbReference type="CDD" id="cd03257">
    <property type="entry name" value="ABC_NikE_OppD_transporters"/>
    <property type="match status" value="1"/>
</dbReference>
<name>A0A6I2R9V8_FLAPL</name>
<protein>
    <submittedName>
        <fullName evidence="5">ATP-binding cassette domain-containing protein</fullName>
    </submittedName>
</protein>
<reference evidence="5 6" key="1">
    <citation type="journal article" date="2019" name="Nat. Med.">
        <title>A library of human gut bacterial isolates paired with longitudinal multiomics data enables mechanistic microbiome research.</title>
        <authorList>
            <person name="Poyet M."/>
            <person name="Groussin M."/>
            <person name="Gibbons S.M."/>
            <person name="Avila-Pacheco J."/>
            <person name="Jiang X."/>
            <person name="Kearney S.M."/>
            <person name="Perrotta A.R."/>
            <person name="Berdy B."/>
            <person name="Zhao S."/>
            <person name="Lieberman T.D."/>
            <person name="Swanson P.K."/>
            <person name="Smith M."/>
            <person name="Roesemann S."/>
            <person name="Alexander J.E."/>
            <person name="Rich S.A."/>
            <person name="Livny J."/>
            <person name="Vlamakis H."/>
            <person name="Clish C."/>
            <person name="Bullock K."/>
            <person name="Deik A."/>
            <person name="Scott J."/>
            <person name="Pierce K.A."/>
            <person name="Xavier R.J."/>
            <person name="Alm E.J."/>
        </authorList>
    </citation>
    <scope>NUCLEOTIDE SEQUENCE [LARGE SCALE GENOMIC DNA]</scope>
    <source>
        <strain evidence="5 6">BIOML-A2</strain>
    </source>
</reference>
<accession>A0A6I2R9V8</accession>
<dbReference type="Gene3D" id="3.40.50.300">
    <property type="entry name" value="P-loop containing nucleotide triphosphate hydrolases"/>
    <property type="match status" value="1"/>
</dbReference>
<dbReference type="SMART" id="SM00382">
    <property type="entry name" value="AAA"/>
    <property type="match status" value="1"/>
</dbReference>
<dbReference type="PROSITE" id="PS50893">
    <property type="entry name" value="ABC_TRANSPORTER_2"/>
    <property type="match status" value="1"/>
</dbReference>
<dbReference type="PANTHER" id="PTHR43776">
    <property type="entry name" value="TRANSPORT ATP-BINDING PROTEIN"/>
    <property type="match status" value="1"/>
</dbReference>
<dbReference type="EMBL" id="WKPR01000031">
    <property type="protein sequence ID" value="MSB21996.1"/>
    <property type="molecule type" value="Genomic_DNA"/>
</dbReference>